<protein>
    <submittedName>
        <fullName evidence="1">Uncharacterized protein</fullName>
    </submittedName>
</protein>
<gene>
    <name evidence="1" type="ORF">KR76_15195</name>
</gene>
<dbReference type="AlphaFoldDB" id="A0A0A1DMI1"/>
<dbReference type="Proteomes" id="UP000030300">
    <property type="component" value="Chromosome"/>
</dbReference>
<dbReference type="STRING" id="2045.KR76_15195"/>
<keyword evidence="2" id="KW-1185">Reference proteome</keyword>
<reference evidence="1 2" key="1">
    <citation type="journal article" date="2015" name="Genome Announc.">
        <title>Complete Genome Sequence of Steroid-Transforming Nocardioides simplex VKM Ac-2033D.</title>
        <authorList>
            <person name="Shtratnikova V.Y."/>
            <person name="Schelkunov M.I."/>
            <person name="Pekov Y.A."/>
            <person name="Fokina V.V."/>
            <person name="Logacheva M.D."/>
            <person name="Sokolov S.L."/>
            <person name="Bragin E.Y."/>
            <person name="Ashapkin V.V."/>
            <person name="Donova M.V."/>
        </authorList>
    </citation>
    <scope>NUCLEOTIDE SEQUENCE [LARGE SCALE GENOMIC DNA]</scope>
    <source>
        <strain evidence="1 2">VKM Ac-2033D</strain>
    </source>
</reference>
<evidence type="ECO:0000313" key="1">
    <source>
        <dbReference type="EMBL" id="AIY17773.1"/>
    </source>
</evidence>
<dbReference type="RefSeq" id="WP_038679443.1">
    <property type="nucleotide sequence ID" value="NZ_BJMC01000009.1"/>
</dbReference>
<dbReference type="EMBL" id="CP009896">
    <property type="protein sequence ID" value="AIY17773.1"/>
    <property type="molecule type" value="Genomic_DNA"/>
</dbReference>
<evidence type="ECO:0000313" key="2">
    <source>
        <dbReference type="Proteomes" id="UP000030300"/>
    </source>
</evidence>
<proteinExistence type="predicted"/>
<dbReference type="GeneID" id="96610195"/>
<dbReference type="KEGG" id="psim:KR76_15195"/>
<sequence>MADQHRVVGVAVEILQTEPGHWCTRCALPSGWIVWVVVRHGARMHLQEQRYCDECGSRRTVVPADG</sequence>
<name>A0A0A1DMI1_NOCSI</name>
<dbReference type="HOGENOM" id="CLU_2826802_0_0_11"/>
<accession>A0A0A1DMI1</accession>
<organism evidence="1 2">
    <name type="scientific">Nocardioides simplex</name>
    <name type="common">Arthrobacter simplex</name>
    <dbReference type="NCBI Taxonomy" id="2045"/>
    <lineage>
        <taxon>Bacteria</taxon>
        <taxon>Bacillati</taxon>
        <taxon>Actinomycetota</taxon>
        <taxon>Actinomycetes</taxon>
        <taxon>Propionibacteriales</taxon>
        <taxon>Nocardioidaceae</taxon>
        <taxon>Pimelobacter</taxon>
    </lineage>
</organism>